<keyword evidence="5" id="KW-1185">Reference proteome</keyword>
<dbReference type="InterPro" id="IPR013083">
    <property type="entry name" value="Znf_RING/FYVE/PHD"/>
</dbReference>
<protein>
    <submittedName>
        <fullName evidence="4">Histone deacetylase 6</fullName>
    </submittedName>
</protein>
<reference evidence="4" key="1">
    <citation type="journal article" date="2022" name="bioRxiv">
        <title>Genomics of Preaxostyla Flagellates Illuminates Evolutionary Transitions and the Path Towards Mitochondrial Loss.</title>
        <authorList>
            <person name="Novak L.V.F."/>
            <person name="Treitli S.C."/>
            <person name="Pyrih J."/>
            <person name="Halakuc P."/>
            <person name="Pipaliya S.V."/>
            <person name="Vacek V."/>
            <person name="Brzon O."/>
            <person name="Soukal P."/>
            <person name="Eme L."/>
            <person name="Dacks J.B."/>
            <person name="Karnkowska A."/>
            <person name="Elias M."/>
            <person name="Hampl V."/>
        </authorList>
    </citation>
    <scope>NUCLEOTIDE SEQUENCE</scope>
    <source>
        <strain evidence="4">RCP-MX</strain>
    </source>
</reference>
<dbReference type="SMART" id="SM00290">
    <property type="entry name" value="ZnF_UBP"/>
    <property type="match status" value="3"/>
</dbReference>
<proteinExistence type="predicted"/>
<dbReference type="EMBL" id="JAPMOS010000027">
    <property type="protein sequence ID" value="KAJ4458641.1"/>
    <property type="molecule type" value="Genomic_DNA"/>
</dbReference>
<feature type="domain" description="UBP-type" evidence="3">
    <location>
        <begin position="8"/>
        <end position="111"/>
    </location>
</feature>
<feature type="domain" description="UBP-type" evidence="3">
    <location>
        <begin position="153"/>
        <end position="254"/>
    </location>
</feature>
<sequence>MSNIKFLDTCPHVGSAVYFPQDDFSMDPNLPCAQEGCELQNDNWLCLKCHNQFCGRSGNGHMKEHFQHNNEHCLCVSYKHNACWCYVCNAYIRHPLLAVVHGAIQAATGSRPPKDALMTAQPTSTAPAPDDVRDEADRTLDKSRTGFIPDMKFDCPHVHDEHMFNSHELAVNIQAPCACCGDATENWLCLSCHQVMCSRYVKGHMKKHCIDERHCLALSFSDLSVWCYQCDSYISDPTLRPLLAAANRAKFTQQSAVAAPTGPAAAEVAATSTSTGPTAATAAAASAATSAGPAPGADDVRDEEDRRLDRSQTGFQADIKYDCPHCEDEAMLSQADLHLDIQAPCALCHDRTENWLCLGCHQVMCSRYVKGHMKKHCIDERHCLALSFSDLSVWCYQCESYVAHPRLRPFLKALEMAKFG</sequence>
<dbReference type="PROSITE" id="PS50271">
    <property type="entry name" value="ZF_UBP"/>
    <property type="match status" value="3"/>
</dbReference>
<comment type="caution">
    <text evidence="4">The sequence shown here is derived from an EMBL/GenBank/DDBJ whole genome shotgun (WGS) entry which is preliminary data.</text>
</comment>
<dbReference type="PANTHER" id="PTHR47665:SF1">
    <property type="entry name" value="HISTONE DEACETYLASE-LIKE PROTEIN"/>
    <property type="match status" value="1"/>
</dbReference>
<evidence type="ECO:0000313" key="5">
    <source>
        <dbReference type="Proteomes" id="UP001141327"/>
    </source>
</evidence>
<feature type="region of interest" description="Disordered" evidence="2">
    <location>
        <begin position="281"/>
        <end position="310"/>
    </location>
</feature>
<feature type="compositionally biased region" description="Low complexity" evidence="2">
    <location>
        <begin position="281"/>
        <end position="297"/>
    </location>
</feature>
<name>A0ABQ8UL33_9EUKA</name>
<gene>
    <name evidence="4" type="ORF">PAPYR_5615</name>
</gene>
<dbReference type="SUPFAM" id="SSF57850">
    <property type="entry name" value="RING/U-box"/>
    <property type="match status" value="3"/>
</dbReference>
<evidence type="ECO:0000313" key="4">
    <source>
        <dbReference type="EMBL" id="KAJ4458641.1"/>
    </source>
</evidence>
<dbReference type="PANTHER" id="PTHR47665">
    <property type="entry name" value="HISTONE DEACETYLASE-LIKE PROTEIN"/>
    <property type="match status" value="1"/>
</dbReference>
<evidence type="ECO:0000259" key="3">
    <source>
        <dbReference type="PROSITE" id="PS50271"/>
    </source>
</evidence>
<dbReference type="Pfam" id="PF02148">
    <property type="entry name" value="zf-UBP"/>
    <property type="match status" value="3"/>
</dbReference>
<keyword evidence="1" id="KW-0863">Zinc-finger</keyword>
<dbReference type="Proteomes" id="UP001141327">
    <property type="component" value="Unassembled WGS sequence"/>
</dbReference>
<evidence type="ECO:0000256" key="2">
    <source>
        <dbReference type="SAM" id="MobiDB-lite"/>
    </source>
</evidence>
<feature type="domain" description="UBP-type" evidence="3">
    <location>
        <begin position="321"/>
        <end position="420"/>
    </location>
</feature>
<feature type="region of interest" description="Disordered" evidence="2">
    <location>
        <begin position="111"/>
        <end position="136"/>
    </location>
</feature>
<keyword evidence="1" id="KW-0479">Metal-binding</keyword>
<organism evidence="4 5">
    <name type="scientific">Paratrimastix pyriformis</name>
    <dbReference type="NCBI Taxonomy" id="342808"/>
    <lineage>
        <taxon>Eukaryota</taxon>
        <taxon>Metamonada</taxon>
        <taxon>Preaxostyla</taxon>
        <taxon>Paratrimastigidae</taxon>
        <taxon>Paratrimastix</taxon>
    </lineage>
</organism>
<accession>A0ABQ8UL33</accession>
<dbReference type="Gene3D" id="3.30.40.10">
    <property type="entry name" value="Zinc/RING finger domain, C3HC4 (zinc finger)"/>
    <property type="match status" value="3"/>
</dbReference>
<evidence type="ECO:0000256" key="1">
    <source>
        <dbReference type="PROSITE-ProRule" id="PRU00502"/>
    </source>
</evidence>
<keyword evidence="1" id="KW-0862">Zinc</keyword>
<dbReference type="InterPro" id="IPR001607">
    <property type="entry name" value="Znf_UBP"/>
</dbReference>